<evidence type="ECO:0000313" key="2">
    <source>
        <dbReference type="EMBL" id="SDI51759.1"/>
    </source>
</evidence>
<organism evidence="2 3">
    <name type="scientific">Chryseobacterium taeanense</name>
    <dbReference type="NCBI Taxonomy" id="311334"/>
    <lineage>
        <taxon>Bacteria</taxon>
        <taxon>Pseudomonadati</taxon>
        <taxon>Bacteroidota</taxon>
        <taxon>Flavobacteriia</taxon>
        <taxon>Flavobacteriales</taxon>
        <taxon>Weeksellaceae</taxon>
        <taxon>Chryseobacterium group</taxon>
        <taxon>Chryseobacterium</taxon>
    </lineage>
</organism>
<name>A0A1G8L7T5_9FLAO</name>
<feature type="transmembrane region" description="Helical" evidence="1">
    <location>
        <begin position="67"/>
        <end position="85"/>
    </location>
</feature>
<dbReference type="Pfam" id="PF03203">
    <property type="entry name" value="MerC"/>
    <property type="match status" value="1"/>
</dbReference>
<keyword evidence="3" id="KW-1185">Reference proteome</keyword>
<dbReference type="STRING" id="311334.SAMN05421846_1099"/>
<protein>
    <submittedName>
        <fullName evidence="2">MerC mercury resistance protein</fullName>
    </submittedName>
</protein>
<accession>A0A1G8L7T5</accession>
<keyword evidence="1" id="KW-0472">Membrane</keyword>
<evidence type="ECO:0000313" key="3">
    <source>
        <dbReference type="Proteomes" id="UP000198869"/>
    </source>
</evidence>
<reference evidence="3" key="1">
    <citation type="submission" date="2016-10" db="EMBL/GenBank/DDBJ databases">
        <authorList>
            <person name="Varghese N."/>
            <person name="Submissions S."/>
        </authorList>
    </citation>
    <scope>NUCLEOTIDE SEQUENCE [LARGE SCALE GENOMIC DNA]</scope>
    <source>
        <strain evidence="3">DSM 17071</strain>
    </source>
</reference>
<dbReference type="RefSeq" id="WP_089859342.1">
    <property type="nucleotide sequence ID" value="NZ_FNDW01000009.1"/>
</dbReference>
<keyword evidence="1" id="KW-1133">Transmembrane helix</keyword>
<feature type="transmembrane region" description="Helical" evidence="1">
    <location>
        <begin position="38"/>
        <end position="55"/>
    </location>
</feature>
<dbReference type="GO" id="GO:0015097">
    <property type="term" value="F:mercury ion transmembrane transporter activity"/>
    <property type="evidence" value="ECO:0007669"/>
    <property type="project" value="InterPro"/>
</dbReference>
<dbReference type="EMBL" id="FNDW01000009">
    <property type="protein sequence ID" value="SDI51759.1"/>
    <property type="molecule type" value="Genomic_DNA"/>
</dbReference>
<dbReference type="GO" id="GO:0016020">
    <property type="term" value="C:membrane"/>
    <property type="evidence" value="ECO:0007669"/>
    <property type="project" value="InterPro"/>
</dbReference>
<feature type="transmembrane region" description="Helical" evidence="1">
    <location>
        <begin position="91"/>
        <end position="107"/>
    </location>
</feature>
<dbReference type="AlphaFoldDB" id="A0A1G8L7T5"/>
<feature type="transmembrane region" description="Helical" evidence="1">
    <location>
        <begin position="12"/>
        <end position="32"/>
    </location>
</feature>
<dbReference type="InterPro" id="IPR004891">
    <property type="entry name" value="Mercury-R_MerC"/>
</dbReference>
<sequence length="112" mass="12506">MKTKILDYIGISAAVACLIHCILFPLLMIIPIGISHNPYIDLVFLLIGATVVYRVTKRISSFWLKALFWASISLISISVGLDFIFHIHSELIFAGAAGLITAHFINFKKHNH</sequence>
<keyword evidence="1" id="KW-0812">Transmembrane</keyword>
<dbReference type="Proteomes" id="UP000198869">
    <property type="component" value="Unassembled WGS sequence"/>
</dbReference>
<dbReference type="OrthoDB" id="1274419at2"/>
<gene>
    <name evidence="2" type="ORF">SAMN05421846_1099</name>
</gene>
<proteinExistence type="predicted"/>
<evidence type="ECO:0000256" key="1">
    <source>
        <dbReference type="SAM" id="Phobius"/>
    </source>
</evidence>